<evidence type="ECO:0000313" key="2">
    <source>
        <dbReference type="EMBL" id="MBZ2209684.1"/>
    </source>
</evidence>
<evidence type="ECO:0008006" key="4">
    <source>
        <dbReference type="Google" id="ProtNLM"/>
    </source>
</evidence>
<feature type="transmembrane region" description="Helical" evidence="1">
    <location>
        <begin position="358"/>
        <end position="378"/>
    </location>
</feature>
<reference evidence="2 3" key="2">
    <citation type="submission" date="2021-08" db="EMBL/GenBank/DDBJ databases">
        <title>Massilia sp. R798.</title>
        <authorList>
            <person name="Baek J.H."/>
            <person name="Jung H.S."/>
            <person name="Kim K.R."/>
            <person name="Jeon C.O."/>
        </authorList>
    </citation>
    <scope>NUCLEOTIDE SEQUENCE [LARGE SCALE GENOMIC DNA]</scope>
    <source>
        <strain evidence="2 3">R798</strain>
    </source>
</reference>
<feature type="transmembrane region" description="Helical" evidence="1">
    <location>
        <begin position="326"/>
        <end position="346"/>
    </location>
</feature>
<feature type="transmembrane region" description="Helical" evidence="1">
    <location>
        <begin position="115"/>
        <end position="140"/>
    </location>
</feature>
<feature type="transmembrane region" description="Helical" evidence="1">
    <location>
        <begin position="298"/>
        <end position="319"/>
    </location>
</feature>
<dbReference type="EMBL" id="JAFBIL020000009">
    <property type="protein sequence ID" value="MBZ2209684.1"/>
    <property type="molecule type" value="Genomic_DNA"/>
</dbReference>
<keyword evidence="1" id="KW-0472">Membrane</keyword>
<dbReference type="Proteomes" id="UP000809349">
    <property type="component" value="Unassembled WGS sequence"/>
</dbReference>
<organism evidence="2 3">
    <name type="scientific">Massilia soli</name>
    <dbReference type="NCBI Taxonomy" id="2792854"/>
    <lineage>
        <taxon>Bacteria</taxon>
        <taxon>Pseudomonadati</taxon>
        <taxon>Pseudomonadota</taxon>
        <taxon>Betaproteobacteria</taxon>
        <taxon>Burkholderiales</taxon>
        <taxon>Oxalobacteraceae</taxon>
        <taxon>Telluria group</taxon>
        <taxon>Massilia</taxon>
    </lineage>
</organism>
<dbReference type="RefSeq" id="WP_223470158.1">
    <property type="nucleotide sequence ID" value="NZ_JAFBIL020000009.1"/>
</dbReference>
<feature type="transmembrane region" description="Helical" evidence="1">
    <location>
        <begin position="385"/>
        <end position="404"/>
    </location>
</feature>
<keyword evidence="1" id="KW-0812">Transmembrane</keyword>
<evidence type="ECO:0000313" key="3">
    <source>
        <dbReference type="Proteomes" id="UP000809349"/>
    </source>
</evidence>
<feature type="transmembrane region" description="Helical" evidence="1">
    <location>
        <begin position="7"/>
        <end position="27"/>
    </location>
</feature>
<accession>A0ABS7SUS7</accession>
<feature type="transmembrane region" description="Helical" evidence="1">
    <location>
        <begin position="241"/>
        <end position="261"/>
    </location>
</feature>
<name>A0ABS7SUS7_9BURK</name>
<keyword evidence="1" id="KW-1133">Transmembrane helix</keyword>
<reference evidence="2 3" key="1">
    <citation type="submission" date="2021-01" db="EMBL/GenBank/DDBJ databases">
        <authorList>
            <person name="Ruan W."/>
            <person name="Khan S.A."/>
            <person name="Jeon C.O."/>
        </authorList>
    </citation>
    <scope>NUCLEOTIDE SEQUENCE [LARGE SCALE GENOMIC DNA]</scope>
    <source>
        <strain evidence="2 3">R798</strain>
    </source>
</reference>
<gene>
    <name evidence="2" type="ORF">I4X03_020640</name>
</gene>
<comment type="caution">
    <text evidence="2">The sequence shown here is derived from an EMBL/GenBank/DDBJ whole genome shotgun (WGS) entry which is preliminary data.</text>
</comment>
<protein>
    <recommendedName>
        <fullName evidence="4">YfhO family protein</fullName>
    </recommendedName>
</protein>
<proteinExistence type="predicted"/>
<evidence type="ECO:0000256" key="1">
    <source>
        <dbReference type="SAM" id="Phobius"/>
    </source>
</evidence>
<keyword evidence="3" id="KW-1185">Reference proteome</keyword>
<sequence>MPTDARTGYWALFALLATIAGILRSHIDGDGIEYLMMAHAFTAHGSALLTPADFAHLSRLLDGHIDPAAHTLLANAVDELRRTPAGLPHFGFARTEPGEIYAIHFWLYSLMAAPYYAVAVWLGINPALCFPLLNLTLLGATIVHLHQSLPKASRTAALVFLSLGTAYYLRWTGPEVLTACCAFSATMCVLRRDTSMAICLAGIGATQNPSLALIIPLFAAHRLAALRVPALVTLPIVHRSAAAQITLGTLGIAAALGPYLFYYSVFGVPSLIAPHFTDPSLITARRALSFVFDLDQGMLAGMPGLFAGLAAIAAIRLALNKRVVAANALFATLACCIVAAPALAAMNWNSGTSVMLRYAYWAAMPLAAYLVSVLPALPARPRMQVVGAVIVAQCMAVLGSGLMWRTTNYLHHAPLAEWALAAFPGHLNPDPEIFIERGKHSEASITRDTTQVLYANGVPVKLLRHWTNSSDSGGVCPAGRQVSTHAVVAVDRGWEYLNGPLACSAAARADTPVRLSFAGAGAARQVLDSGWHGAEAAGTWTSAARSLIRIRLPAGQEATGLSFTGHYFDRVRASEVRINGKPAGMHSLAVAELAIPPGPAGPELLIELRHADAASPAQRGLSGDTRLLAYYLRELQVRLRTRDAAATGGAAHIGAAAGAR</sequence>